<keyword evidence="8" id="KW-1185">Reference proteome</keyword>
<evidence type="ECO:0000259" key="6">
    <source>
        <dbReference type="PROSITE" id="PS50977"/>
    </source>
</evidence>
<dbReference type="PANTHER" id="PTHR30055:SF238">
    <property type="entry name" value="MYCOFACTOCIN BIOSYNTHESIS TRANSCRIPTIONAL REGULATOR MFTR-RELATED"/>
    <property type="match status" value="1"/>
</dbReference>
<feature type="DNA-binding region" description="H-T-H motif" evidence="4">
    <location>
        <begin position="42"/>
        <end position="61"/>
    </location>
</feature>
<feature type="domain" description="HTH tetR-type" evidence="6">
    <location>
        <begin position="19"/>
        <end position="79"/>
    </location>
</feature>
<dbReference type="SUPFAM" id="SSF46689">
    <property type="entry name" value="Homeodomain-like"/>
    <property type="match status" value="1"/>
</dbReference>
<reference evidence="7 8" key="1">
    <citation type="submission" date="2024-09" db="EMBL/GenBank/DDBJ databases">
        <authorList>
            <person name="Sun Q."/>
            <person name="Mori K."/>
        </authorList>
    </citation>
    <scope>NUCLEOTIDE SEQUENCE [LARGE SCALE GENOMIC DNA]</scope>
    <source>
        <strain evidence="7 8">TBRC 2205</strain>
    </source>
</reference>
<evidence type="ECO:0000256" key="5">
    <source>
        <dbReference type="SAM" id="MobiDB-lite"/>
    </source>
</evidence>
<keyword evidence="1" id="KW-0805">Transcription regulation</keyword>
<protein>
    <submittedName>
        <fullName evidence="7">TetR/AcrR family transcriptional regulator</fullName>
    </submittedName>
</protein>
<dbReference type="InterPro" id="IPR009057">
    <property type="entry name" value="Homeodomain-like_sf"/>
</dbReference>
<evidence type="ECO:0000256" key="4">
    <source>
        <dbReference type="PROSITE-ProRule" id="PRU00335"/>
    </source>
</evidence>
<evidence type="ECO:0000256" key="1">
    <source>
        <dbReference type="ARBA" id="ARBA00023015"/>
    </source>
</evidence>
<accession>A0ABV6NRG6</accession>
<dbReference type="Gene3D" id="1.10.10.60">
    <property type="entry name" value="Homeodomain-like"/>
    <property type="match status" value="1"/>
</dbReference>
<sequence>MTESRTVSESTGLRERKKAATRQALHESALRLATEQGLDRLTVEAIADAAQVSRRTFSNYFASKEEALLHADLVRLRSLIGLVRARPAGEDAWTALRRSAEEFIGDAGRVDPGWLARRRLIHGHPTLAAQQIAMYGTVERDLAAALIPRLGRGADADLRSRVLAATFLAGLRAATQNWIDHPGRPLAAAVRAALSYVRPA</sequence>
<dbReference type="InterPro" id="IPR041347">
    <property type="entry name" value="MftR_C"/>
</dbReference>
<name>A0ABV6NRG6_9ACTN</name>
<gene>
    <name evidence="7" type="ORF">ACFFHU_04195</name>
</gene>
<dbReference type="PANTHER" id="PTHR30055">
    <property type="entry name" value="HTH-TYPE TRANSCRIPTIONAL REGULATOR RUTR"/>
    <property type="match status" value="1"/>
</dbReference>
<comment type="caution">
    <text evidence="7">The sequence shown here is derived from an EMBL/GenBank/DDBJ whole genome shotgun (WGS) entry which is preliminary data.</text>
</comment>
<dbReference type="InterPro" id="IPR001647">
    <property type="entry name" value="HTH_TetR"/>
</dbReference>
<feature type="region of interest" description="Disordered" evidence="5">
    <location>
        <begin position="1"/>
        <end position="21"/>
    </location>
</feature>
<dbReference type="Pfam" id="PF00440">
    <property type="entry name" value="TetR_N"/>
    <property type="match status" value="1"/>
</dbReference>
<evidence type="ECO:0000313" key="7">
    <source>
        <dbReference type="EMBL" id="MFC0563367.1"/>
    </source>
</evidence>
<proteinExistence type="predicted"/>
<evidence type="ECO:0000313" key="8">
    <source>
        <dbReference type="Proteomes" id="UP001589894"/>
    </source>
</evidence>
<dbReference type="Proteomes" id="UP001589894">
    <property type="component" value="Unassembled WGS sequence"/>
</dbReference>
<dbReference type="Gene3D" id="1.10.357.10">
    <property type="entry name" value="Tetracycline Repressor, domain 2"/>
    <property type="match status" value="1"/>
</dbReference>
<dbReference type="RefSeq" id="WP_377335801.1">
    <property type="nucleotide sequence ID" value="NZ_JBHLUE010000002.1"/>
</dbReference>
<dbReference type="PROSITE" id="PS01081">
    <property type="entry name" value="HTH_TETR_1"/>
    <property type="match status" value="1"/>
</dbReference>
<organism evidence="7 8">
    <name type="scientific">Plantactinospora siamensis</name>
    <dbReference type="NCBI Taxonomy" id="555372"/>
    <lineage>
        <taxon>Bacteria</taxon>
        <taxon>Bacillati</taxon>
        <taxon>Actinomycetota</taxon>
        <taxon>Actinomycetes</taxon>
        <taxon>Micromonosporales</taxon>
        <taxon>Micromonosporaceae</taxon>
        <taxon>Plantactinospora</taxon>
    </lineage>
</organism>
<dbReference type="EMBL" id="JBHLUE010000002">
    <property type="protein sequence ID" value="MFC0563367.1"/>
    <property type="molecule type" value="Genomic_DNA"/>
</dbReference>
<dbReference type="InterPro" id="IPR023772">
    <property type="entry name" value="DNA-bd_HTH_TetR-type_CS"/>
</dbReference>
<dbReference type="InterPro" id="IPR050109">
    <property type="entry name" value="HTH-type_TetR-like_transc_reg"/>
</dbReference>
<keyword evidence="2 4" id="KW-0238">DNA-binding</keyword>
<dbReference type="Pfam" id="PF17754">
    <property type="entry name" value="TetR_C_14"/>
    <property type="match status" value="1"/>
</dbReference>
<keyword evidence="3" id="KW-0804">Transcription</keyword>
<evidence type="ECO:0000256" key="3">
    <source>
        <dbReference type="ARBA" id="ARBA00023163"/>
    </source>
</evidence>
<feature type="compositionally biased region" description="Polar residues" evidence="5">
    <location>
        <begin position="1"/>
        <end position="11"/>
    </location>
</feature>
<dbReference type="PROSITE" id="PS50977">
    <property type="entry name" value="HTH_TETR_2"/>
    <property type="match status" value="1"/>
</dbReference>
<evidence type="ECO:0000256" key="2">
    <source>
        <dbReference type="ARBA" id="ARBA00023125"/>
    </source>
</evidence>